<dbReference type="Proteomes" id="UP000738359">
    <property type="component" value="Unassembled WGS sequence"/>
</dbReference>
<evidence type="ECO:0000313" key="2">
    <source>
        <dbReference type="EMBL" id="KAF9945900.1"/>
    </source>
</evidence>
<feature type="chain" id="PRO_5040168570" evidence="1">
    <location>
        <begin position="20"/>
        <end position="96"/>
    </location>
</feature>
<dbReference type="EMBL" id="JAAAHY010001969">
    <property type="protein sequence ID" value="KAF9945900.1"/>
    <property type="molecule type" value="Genomic_DNA"/>
</dbReference>
<protein>
    <submittedName>
        <fullName evidence="2">Uncharacterized protein</fullName>
    </submittedName>
</protein>
<sequence>MHITSGIIAALFLAVGVAAQSLDDIKHDSRHKTWKVPSGLKLPPCRTTCPAGQICRKNDFATNIRACGARFDWQYCKGFCVKIGEYEDEAEMKSQL</sequence>
<dbReference type="OrthoDB" id="2411601at2759"/>
<reference evidence="2" key="1">
    <citation type="journal article" date="2020" name="Fungal Divers.">
        <title>Resolving the Mortierellaceae phylogeny through synthesis of multi-gene phylogenetics and phylogenomics.</title>
        <authorList>
            <person name="Vandepol N."/>
            <person name="Liber J."/>
            <person name="Desiro A."/>
            <person name="Na H."/>
            <person name="Kennedy M."/>
            <person name="Barry K."/>
            <person name="Grigoriev I.V."/>
            <person name="Miller A.N."/>
            <person name="O'Donnell K."/>
            <person name="Stajich J.E."/>
            <person name="Bonito G."/>
        </authorList>
    </citation>
    <scope>NUCLEOTIDE SEQUENCE</scope>
    <source>
        <strain evidence="2">CK1249</strain>
    </source>
</reference>
<keyword evidence="3" id="KW-1185">Reference proteome</keyword>
<organism evidence="2 3">
    <name type="scientific">Mortierella alpina</name>
    <name type="common">Oleaginous fungus</name>
    <name type="synonym">Mortierella renispora</name>
    <dbReference type="NCBI Taxonomy" id="64518"/>
    <lineage>
        <taxon>Eukaryota</taxon>
        <taxon>Fungi</taxon>
        <taxon>Fungi incertae sedis</taxon>
        <taxon>Mucoromycota</taxon>
        <taxon>Mortierellomycotina</taxon>
        <taxon>Mortierellomycetes</taxon>
        <taxon>Mortierellales</taxon>
        <taxon>Mortierellaceae</taxon>
        <taxon>Mortierella</taxon>
    </lineage>
</organism>
<evidence type="ECO:0000313" key="3">
    <source>
        <dbReference type="Proteomes" id="UP000738359"/>
    </source>
</evidence>
<evidence type="ECO:0000256" key="1">
    <source>
        <dbReference type="SAM" id="SignalP"/>
    </source>
</evidence>
<keyword evidence="1" id="KW-0732">Signal</keyword>
<dbReference type="AlphaFoldDB" id="A0A9P6IS98"/>
<feature type="signal peptide" evidence="1">
    <location>
        <begin position="1"/>
        <end position="19"/>
    </location>
</feature>
<name>A0A9P6IS98_MORAP</name>
<proteinExistence type="predicted"/>
<gene>
    <name evidence="2" type="ORF">BGZ70_003500</name>
</gene>
<comment type="caution">
    <text evidence="2">The sequence shown here is derived from an EMBL/GenBank/DDBJ whole genome shotgun (WGS) entry which is preliminary data.</text>
</comment>
<accession>A0A9P6IS98</accession>